<dbReference type="Gene3D" id="1.10.287.950">
    <property type="entry name" value="Methyl-accepting chemotaxis protein"/>
    <property type="match status" value="1"/>
</dbReference>
<dbReference type="AlphaFoldDB" id="A0A1H0WNC9"/>
<comment type="similarity">
    <text evidence="3">Belongs to the methyl-accepting chemotaxis (MCP) protein family.</text>
</comment>
<keyword evidence="10" id="KW-1185">Reference proteome</keyword>
<dbReference type="GO" id="GO:0007165">
    <property type="term" value="P:signal transduction"/>
    <property type="evidence" value="ECO:0007669"/>
    <property type="project" value="UniProtKB-KW"/>
</dbReference>
<keyword evidence="4" id="KW-0807">Transducer</keyword>
<dbReference type="InterPro" id="IPR004090">
    <property type="entry name" value="Chemotax_Me-accpt_rcpt"/>
</dbReference>
<evidence type="ECO:0000256" key="3">
    <source>
        <dbReference type="ARBA" id="ARBA00029447"/>
    </source>
</evidence>
<dbReference type="InterPro" id="IPR004089">
    <property type="entry name" value="MCPsignal_dom"/>
</dbReference>
<feature type="compositionally biased region" description="Low complexity" evidence="5">
    <location>
        <begin position="64"/>
        <end position="84"/>
    </location>
</feature>
<keyword evidence="6" id="KW-1133">Transmembrane helix</keyword>
<evidence type="ECO:0000256" key="1">
    <source>
        <dbReference type="ARBA" id="ARBA00004370"/>
    </source>
</evidence>
<reference evidence="10" key="1">
    <citation type="submission" date="2016-10" db="EMBL/GenBank/DDBJ databases">
        <authorList>
            <person name="Varghese N."/>
            <person name="Submissions S."/>
        </authorList>
    </citation>
    <scope>NUCLEOTIDE SEQUENCE [LARGE SCALE GENOMIC DNA]</scope>
    <source>
        <strain evidence="10">DSM 17101</strain>
    </source>
</reference>
<dbReference type="Pfam" id="PF00015">
    <property type="entry name" value="MCPsignal"/>
    <property type="match status" value="1"/>
</dbReference>
<comment type="subcellular location">
    <subcellularLocation>
        <location evidence="1">Membrane</location>
    </subcellularLocation>
</comment>
<evidence type="ECO:0000259" key="8">
    <source>
        <dbReference type="PROSITE" id="PS50885"/>
    </source>
</evidence>
<dbReference type="FunFam" id="1.10.287.950:FF:000001">
    <property type="entry name" value="Methyl-accepting chemotaxis sensory transducer"/>
    <property type="match status" value="1"/>
</dbReference>
<dbReference type="GO" id="GO:0005886">
    <property type="term" value="C:plasma membrane"/>
    <property type="evidence" value="ECO:0007669"/>
    <property type="project" value="TreeGrafter"/>
</dbReference>
<dbReference type="Pfam" id="PF12729">
    <property type="entry name" value="4HB_MCP_1"/>
    <property type="match status" value="1"/>
</dbReference>
<dbReference type="SMART" id="SM00283">
    <property type="entry name" value="MA"/>
    <property type="match status" value="1"/>
</dbReference>
<feature type="transmembrane region" description="Helical" evidence="6">
    <location>
        <begin position="389"/>
        <end position="411"/>
    </location>
</feature>
<gene>
    <name evidence="9" type="ORF">SAMN04489708_1453</name>
</gene>
<keyword evidence="6" id="KW-0472">Membrane</keyword>
<organism evidence="9 10">
    <name type="scientific">Paracidovorax cattleyae</name>
    <dbReference type="NCBI Taxonomy" id="80868"/>
    <lineage>
        <taxon>Bacteria</taxon>
        <taxon>Pseudomonadati</taxon>
        <taxon>Pseudomonadota</taxon>
        <taxon>Betaproteobacteria</taxon>
        <taxon>Burkholderiales</taxon>
        <taxon>Comamonadaceae</taxon>
        <taxon>Paracidovorax</taxon>
    </lineage>
</organism>
<protein>
    <submittedName>
        <fullName evidence="9">Methyl-accepting chemotaxis protein</fullName>
    </submittedName>
</protein>
<dbReference type="EMBL" id="FNJL01000045">
    <property type="protein sequence ID" value="SDP92224.1"/>
    <property type="molecule type" value="Genomic_DNA"/>
</dbReference>
<dbReference type="Proteomes" id="UP000199317">
    <property type="component" value="Unassembled WGS sequence"/>
</dbReference>
<proteinExistence type="inferred from homology"/>
<feature type="transmembrane region" description="Helical" evidence="6">
    <location>
        <begin position="210"/>
        <end position="233"/>
    </location>
</feature>
<dbReference type="CDD" id="cd06225">
    <property type="entry name" value="HAMP"/>
    <property type="match status" value="1"/>
</dbReference>
<feature type="region of interest" description="Disordered" evidence="5">
    <location>
        <begin position="64"/>
        <end position="87"/>
    </location>
</feature>
<evidence type="ECO:0000313" key="9">
    <source>
        <dbReference type="EMBL" id="SDP92224.1"/>
    </source>
</evidence>
<feature type="domain" description="Methyl-accepting transducer" evidence="7">
    <location>
        <begin position="470"/>
        <end position="699"/>
    </location>
</feature>
<feature type="domain" description="HAMP" evidence="8">
    <location>
        <begin position="413"/>
        <end position="465"/>
    </location>
</feature>
<keyword evidence="6" id="KW-0812">Transmembrane</keyword>
<dbReference type="CDD" id="cd11386">
    <property type="entry name" value="MCP_signal"/>
    <property type="match status" value="1"/>
</dbReference>
<dbReference type="InterPro" id="IPR051310">
    <property type="entry name" value="MCP_chemotaxis"/>
</dbReference>
<dbReference type="SMART" id="SM00304">
    <property type="entry name" value="HAMP"/>
    <property type="match status" value="1"/>
</dbReference>
<evidence type="ECO:0000256" key="5">
    <source>
        <dbReference type="SAM" id="MobiDB-lite"/>
    </source>
</evidence>
<keyword evidence="2" id="KW-0488">Methylation</keyword>
<dbReference type="CDD" id="cd19411">
    <property type="entry name" value="MCP2201-like_sensor"/>
    <property type="match status" value="1"/>
</dbReference>
<dbReference type="PROSITE" id="PS50885">
    <property type="entry name" value="HAMP"/>
    <property type="match status" value="1"/>
</dbReference>
<evidence type="ECO:0000256" key="4">
    <source>
        <dbReference type="PROSITE-ProRule" id="PRU00284"/>
    </source>
</evidence>
<name>A0A1H0WNC9_9BURK</name>
<evidence type="ECO:0000256" key="6">
    <source>
        <dbReference type="SAM" id="Phobius"/>
    </source>
</evidence>
<dbReference type="PANTHER" id="PTHR43531">
    <property type="entry name" value="PROTEIN ICFG"/>
    <property type="match status" value="1"/>
</dbReference>
<dbReference type="Pfam" id="PF00672">
    <property type="entry name" value="HAMP"/>
    <property type="match status" value="1"/>
</dbReference>
<dbReference type="GO" id="GO:0006935">
    <property type="term" value="P:chemotaxis"/>
    <property type="evidence" value="ECO:0007669"/>
    <property type="project" value="InterPro"/>
</dbReference>
<dbReference type="RefSeq" id="WP_244160167.1">
    <property type="nucleotide sequence ID" value="NZ_FNJL01000045.1"/>
</dbReference>
<dbReference type="InterPro" id="IPR047347">
    <property type="entry name" value="YvaQ-like_sensor"/>
</dbReference>
<dbReference type="PANTHER" id="PTHR43531:SF14">
    <property type="entry name" value="METHYL-ACCEPTING CHEMOTAXIS PROTEIN I-RELATED"/>
    <property type="match status" value="1"/>
</dbReference>
<dbReference type="GO" id="GO:0004888">
    <property type="term" value="F:transmembrane signaling receptor activity"/>
    <property type="evidence" value="ECO:0007669"/>
    <property type="project" value="InterPro"/>
</dbReference>
<dbReference type="InterPro" id="IPR003660">
    <property type="entry name" value="HAMP_dom"/>
</dbReference>
<dbReference type="SUPFAM" id="SSF58104">
    <property type="entry name" value="Methyl-accepting chemotaxis protein (MCP) signaling domain"/>
    <property type="match status" value="1"/>
</dbReference>
<sequence>MGSPQGGNLLKELRAVAQRSSGDTRRNAVELLARLEGGGMPAHVQHFVEREAAELVATARAASAGPAEADGAAPGAAEAPATPDRLTPQERQEFERAYRRPVDDPLGELQGRVRAESGYTWGVAVPLLPAMPMGDATCHHAGHCLAWVAPTPLTQCPVKSRQGSTLRKLQNPDATIAMFHRQVSIHSGTRFPNSHITSRTCAMNLHHLRIGLKLAIAFALTTALTLAMGLAAWMQMRTIQAGAEDLATNWLPSVQAIGNARTAANRVRRTESELFLAEPNETTAKRREELAHRMAQFAESEQVYVPLVTPGEEQRLFGEYRAARDAYAKAQARLLALPPDARAEATRMFFGESEQAFDAMAGALGTLADFNRKSADIAEQNVRTVYGRAVWTLAGLVAAAVAIAVALAWWITRLITRPIREAVVIAQGVASGDLTMSIAPRGRDEAAQLMQALAGMRNSLSQVVGGVRANAESVATASAEIEQGNLDLSSRTEEQASALEQTAASMEQLGSTVRQNSDNARQASALAQDAASAAARSGEAVDTMVGTMRSIDEASRRIADIIGLIDGIAFQTNILALNAAVEAARAGEQGRGFAVVAGEVRSLAQRSASAAKDIKELIATSTHRVQDGSQQAEQAGSAVQAAMELIQKVAAIVSEISIATREQSDGVSQVGEAVTQMDQATQQNAALVEESAAAASSLKAQAEQLVGAVSVFRLPGSSGSLRHLPA</sequence>
<evidence type="ECO:0000313" key="10">
    <source>
        <dbReference type="Proteomes" id="UP000199317"/>
    </source>
</evidence>
<evidence type="ECO:0000256" key="2">
    <source>
        <dbReference type="ARBA" id="ARBA00022481"/>
    </source>
</evidence>
<accession>A0A1H0WNC9</accession>
<dbReference type="PRINTS" id="PR00260">
    <property type="entry name" value="CHEMTRNSDUCR"/>
</dbReference>
<dbReference type="InterPro" id="IPR024478">
    <property type="entry name" value="HlyB_4HB_MCP"/>
</dbReference>
<evidence type="ECO:0000259" key="7">
    <source>
        <dbReference type="PROSITE" id="PS50111"/>
    </source>
</evidence>
<dbReference type="PROSITE" id="PS50111">
    <property type="entry name" value="CHEMOTAXIS_TRANSDUC_2"/>
    <property type="match status" value="1"/>
</dbReference>